<proteinExistence type="predicted"/>
<reference evidence="1" key="1">
    <citation type="submission" date="2022-07" db="EMBL/GenBank/DDBJ databases">
        <title>Prevotella copri.</title>
        <authorList>
            <person name="Yang C."/>
        </authorList>
    </citation>
    <scope>NUCLEOTIDE SEQUENCE</scope>
    <source>
        <strain evidence="1">HF2107</strain>
    </source>
</reference>
<organism evidence="1 2">
    <name type="scientific">Segatella copri</name>
    <dbReference type="NCBI Taxonomy" id="165179"/>
    <lineage>
        <taxon>Bacteria</taxon>
        <taxon>Pseudomonadati</taxon>
        <taxon>Bacteroidota</taxon>
        <taxon>Bacteroidia</taxon>
        <taxon>Bacteroidales</taxon>
        <taxon>Prevotellaceae</taxon>
        <taxon>Segatella</taxon>
    </lineage>
</organism>
<evidence type="ECO:0000313" key="1">
    <source>
        <dbReference type="EMBL" id="MCP9565228.1"/>
    </source>
</evidence>
<evidence type="ECO:0000313" key="2">
    <source>
        <dbReference type="Proteomes" id="UP001205531"/>
    </source>
</evidence>
<name>A0AAW5IK77_9BACT</name>
<accession>A0AAW5IK77</accession>
<dbReference type="RefSeq" id="WP_254953272.1">
    <property type="nucleotide sequence ID" value="NZ_JANDWY010000025.1"/>
</dbReference>
<dbReference type="Proteomes" id="UP001205531">
    <property type="component" value="Unassembled WGS sequence"/>
</dbReference>
<comment type="caution">
    <text evidence="1">The sequence shown here is derived from an EMBL/GenBank/DDBJ whole genome shotgun (WGS) entry which is preliminary data.</text>
</comment>
<dbReference type="AlphaFoldDB" id="A0AAW5IK77"/>
<protein>
    <submittedName>
        <fullName evidence="1">Uncharacterized protein</fullName>
    </submittedName>
</protein>
<sequence length="246" mass="27499">MRVEDNVNGSTSTVITFHSIVNTSLVVRNATDNSKPLTSLNLSYYIEGQIEKTLHIKVTDASSAVETFQFAIGNGTYIEVPYAFLVEREFATGIINVEAWLTVDDTTLESNHITNQFFFIADDCTDSIIILNDTTKKVINYTNTKFFDFTLFNKASDVTIVLTDGDNEYMNYTYKNCEVGKVYSFYNTLELESTADLIDAVVRVSTKDMTSEFAVVIDNTVKMSPTEGADLIVNPKIRNNSETNPS</sequence>
<dbReference type="EMBL" id="JANDWZ010000029">
    <property type="protein sequence ID" value="MCP9565228.1"/>
    <property type="molecule type" value="Genomic_DNA"/>
</dbReference>
<gene>
    <name evidence="1" type="ORF">NNC64_11810</name>
</gene>